<dbReference type="PANTHER" id="PTHR36020">
    <property type="entry name" value="TRANSMEMBRANE PROTEIN"/>
    <property type="match status" value="1"/>
</dbReference>
<evidence type="ECO:0000313" key="2">
    <source>
        <dbReference type="Proteomes" id="UP000288805"/>
    </source>
</evidence>
<comment type="caution">
    <text evidence="1">The sequence shown here is derived from an EMBL/GenBank/DDBJ whole genome shotgun (WGS) entry which is preliminary data.</text>
</comment>
<name>A0A438BNH3_VITVI</name>
<reference evidence="1 2" key="1">
    <citation type="journal article" date="2018" name="PLoS Genet.">
        <title>Population sequencing reveals clonal diversity and ancestral inbreeding in the grapevine cultivar Chardonnay.</title>
        <authorList>
            <person name="Roach M.J."/>
            <person name="Johnson D.L."/>
            <person name="Bohlmann J."/>
            <person name="van Vuuren H.J."/>
            <person name="Jones S.J."/>
            <person name="Pretorius I.S."/>
            <person name="Schmidt S.A."/>
            <person name="Borneman A.R."/>
        </authorList>
    </citation>
    <scope>NUCLEOTIDE SEQUENCE [LARGE SCALE GENOMIC DNA]</scope>
    <source>
        <strain evidence="2">cv. Chardonnay</strain>
        <tissue evidence="1">Leaf</tissue>
    </source>
</reference>
<gene>
    <name evidence="1" type="ORF">CK203_093475</name>
</gene>
<accession>A0A438BNH3</accession>
<evidence type="ECO:0008006" key="3">
    <source>
        <dbReference type="Google" id="ProtNLM"/>
    </source>
</evidence>
<protein>
    <recommendedName>
        <fullName evidence="3">Transmembrane protein</fullName>
    </recommendedName>
</protein>
<dbReference type="PANTHER" id="PTHR36020:SF1">
    <property type="entry name" value="TRANSMEMBRANE PROTEIN"/>
    <property type="match status" value="1"/>
</dbReference>
<dbReference type="EMBL" id="QGNW01002703">
    <property type="protein sequence ID" value="RVW12488.1"/>
    <property type="molecule type" value="Genomic_DNA"/>
</dbReference>
<sequence length="649" mass="69783">MGLALLYENLQKLWPFSALKFDDLKASDALVRKLPIPEHTKQFVFAVRDPESQSVIYILCAQNLSERSASDADHLIRAIGPDAVVAQVGQSVVADVQHEEGQLENAWFCERFLGLVFNGHFLAAKRAAEEVGSSFLLVESPIVGSLSNDSASPELGNKFQGLALGQSSLVSQKVGNVASVGSKRFCVTDEAGSRMVKLLSAYLDSSVLKLTSSSSVSDVGLGDFVPRCDYEAPPFCAKMLSDVNRGEIVDTKLLSEIYTFRIAVEGLRIALNNAARLPINKLSSTNLDEIEFSDLPVEDKSHALFAQALRSQTKKFKTIVAVVDASGLSGLRKHWNTPVPLEVKDLVGQLVTSCEGDEDTSNHTDRRRLLTDKPVVAVGAGATAVLGASSFSKVLPVSTFMKAVSFKVPASFKLILTQTQKAVAIGLGKTVGPTKVVVPGIASSGTKTTSVLKAAASAEKIRAVAHSMIASAEKTSFSAMRTSFYEIMRKRNIRAVGFLPWATFGCSIATCSGLLMYGDGIECAVESVPAAPSIASLGRGIRSLHQASQAVMQTEIQKSIESLMYRLKKVKGKLPGMSTLSMVKDFVDKNQASGIGSYDLAFAYPWKVFNGQEEAEIELGADSKCAPEDEGKKLKVKILVKWSGKDWLA</sequence>
<evidence type="ECO:0000313" key="1">
    <source>
        <dbReference type="EMBL" id="RVW12488.1"/>
    </source>
</evidence>
<dbReference type="AlphaFoldDB" id="A0A438BNH3"/>
<proteinExistence type="predicted"/>
<dbReference type="Proteomes" id="UP000288805">
    <property type="component" value="Unassembled WGS sequence"/>
</dbReference>
<organism evidence="1 2">
    <name type="scientific">Vitis vinifera</name>
    <name type="common">Grape</name>
    <dbReference type="NCBI Taxonomy" id="29760"/>
    <lineage>
        <taxon>Eukaryota</taxon>
        <taxon>Viridiplantae</taxon>
        <taxon>Streptophyta</taxon>
        <taxon>Embryophyta</taxon>
        <taxon>Tracheophyta</taxon>
        <taxon>Spermatophyta</taxon>
        <taxon>Magnoliopsida</taxon>
        <taxon>eudicotyledons</taxon>
        <taxon>Gunneridae</taxon>
        <taxon>Pentapetalae</taxon>
        <taxon>rosids</taxon>
        <taxon>Vitales</taxon>
        <taxon>Vitaceae</taxon>
        <taxon>Viteae</taxon>
        <taxon>Vitis</taxon>
    </lineage>
</organism>